<reference evidence="1 2" key="1">
    <citation type="journal article" date="2020" name="Phytopathology">
        <title>Genome Sequence Resources of Colletotrichum truncatum, C. plurivorum, C. musicola, and C. sojae: Four Species Pathogenic to Soybean (Glycine max).</title>
        <authorList>
            <person name="Rogerio F."/>
            <person name="Boufleur T.R."/>
            <person name="Ciampi-Guillardi M."/>
            <person name="Sukno S.A."/>
            <person name="Thon M.R."/>
            <person name="Massola Junior N.S."/>
            <person name="Baroncelli R."/>
        </authorList>
    </citation>
    <scope>NUCLEOTIDE SEQUENCE [LARGE SCALE GENOMIC DNA]</scope>
    <source>
        <strain evidence="1 2">CMES1059</strain>
    </source>
</reference>
<comment type="caution">
    <text evidence="1">The sequence shown here is derived from an EMBL/GenBank/DDBJ whole genome shotgun (WGS) entry which is preliminary data.</text>
</comment>
<dbReference type="Proteomes" id="UP000805649">
    <property type="component" value="Unassembled WGS sequence"/>
</dbReference>
<evidence type="ECO:0000313" key="1">
    <source>
        <dbReference type="EMBL" id="KAL0942940.1"/>
    </source>
</evidence>
<sequence>MTTKFEPIPQPPTLPIIGNLTDIDSRNFNESMVDLVKKYGPIYRLTVAGESFVVVSSWKLVDEELRAATNDGLFTSRGEEEVNWGIAHRVLMSAFGPISIRNMFDEMHEIGTQLALKWSRQSPSQRLDIGEDFTRLALDTVALCSMGFRFNSYYREDLHPFTRAMYEVLKAASKRSMRFLPSIFYHHEDRRFAENIKLLRSTAQEVLDARRKLAKEAVDARKDLLTQMLSGVDPKTGRSMTDESIIDNLITFLIAGHETTASTLQFIMYNLLTHPEAYRKAQQELDAIVGTSALTPEHIPKLKYLNAVIRETLRLSSPISMFARQPLKDEVLGGKYAIKADTQLVCFLGMSHRDPNVYGQTAEEFHPERMLDENFNRIQEEFPHSWSPFGTGIRGCIGRPFAWQEMMIACGILLQNFNFLMDDPTYTLQISESITIKPKGFYVKAIPRNGMSPSQLEARLSGAYNGTYHSTVREQESASEPLGQQTNNNDSHNKIAIYYGSDAGTCEFMAQKLASNAVSHGYHASIDQLDAARESLPKGIPVVIITSTYEGQPPQNARHFVQWIESLKGVELEGITFAVYGCGHSDWVKTFQRTPKLIDSTLQKLGAERLTSAGQTNVKERDTFSDFEAWEDNFLWPAIVKRFGDIKIQINATSALQVALSTPRVLSLRQKVKEALVTDARRLSKGDASDEKRHLELQLPSGMSYTAGDYIAVLPCNPKSSVDRVMRRFHLAWDVHVFIKATGPTTLPLDVSVPLYYVLNGYVELGQVATKRDIAILAQHTDNEELREKLIHMSGDGFETLVRGRALSILDVLESHPTLRLPLQHFLSMLPPMATRHSISSSPLAEAGKVTLTYNVLNEPALSGVGQYTGVASNYLSSLSVGDKVQVTVRPAAGGFRLPLKAEETPLILIAAGTGIAPFRAFVQERAIRVANGQTVGPAMLFYGCRHPEMDDLYREEFDDWESKGIVTVLRAYSRKPAASSGCSYVQNRLWLERESVGRLWSKEARIYVCGSNKIETSAKVILVKIIQDESMRHGRPMSDEAAQEWFENQRNERFTTDVFD</sequence>
<dbReference type="EMBL" id="VUJX02000001">
    <property type="protein sequence ID" value="KAL0942940.1"/>
    <property type="molecule type" value="Genomic_DNA"/>
</dbReference>
<keyword evidence="2" id="KW-1185">Reference proteome</keyword>
<proteinExistence type="predicted"/>
<accession>A0ACC3ZFQ6</accession>
<evidence type="ECO:0000313" key="2">
    <source>
        <dbReference type="Proteomes" id="UP000805649"/>
    </source>
</evidence>
<organism evidence="1 2">
    <name type="scientific">Colletotrichum truncatum</name>
    <name type="common">Anthracnose fungus</name>
    <name type="synonym">Colletotrichum capsici</name>
    <dbReference type="NCBI Taxonomy" id="5467"/>
    <lineage>
        <taxon>Eukaryota</taxon>
        <taxon>Fungi</taxon>
        <taxon>Dikarya</taxon>
        <taxon>Ascomycota</taxon>
        <taxon>Pezizomycotina</taxon>
        <taxon>Sordariomycetes</taxon>
        <taxon>Hypocreomycetidae</taxon>
        <taxon>Glomerellales</taxon>
        <taxon>Glomerellaceae</taxon>
        <taxon>Colletotrichum</taxon>
        <taxon>Colletotrichum truncatum species complex</taxon>
    </lineage>
</organism>
<protein>
    <submittedName>
        <fullName evidence="1">Cytochrome P450</fullName>
    </submittedName>
</protein>
<name>A0ACC3ZFQ6_COLTU</name>
<gene>
    <name evidence="1" type="ORF">CTRU02_200826</name>
</gene>